<keyword evidence="2" id="KW-1185">Reference proteome</keyword>
<sequence>MAFDQTKDVLNHAREFHQKLSVFYDALKESASKERTRALLDYMSRHEKYLDDCLAQYEEQVSDNVLDTYFKYGSESTKITAISEFEIKPEMEVADVVAAAMHFDACLIAFYREMAQRALSEKIREVFENLLVMEEHEQIELSKQMLGFDSL</sequence>
<dbReference type="Gene3D" id="1.20.1260.10">
    <property type="match status" value="1"/>
</dbReference>
<evidence type="ECO:0000313" key="2">
    <source>
        <dbReference type="Proteomes" id="UP000346198"/>
    </source>
</evidence>
<evidence type="ECO:0000313" key="1">
    <source>
        <dbReference type="EMBL" id="VGO21824.1"/>
    </source>
</evidence>
<dbReference type="InterPro" id="IPR009078">
    <property type="entry name" value="Ferritin-like_SF"/>
</dbReference>
<protein>
    <recommendedName>
        <fullName evidence="3">Rubrerythrin diiron-binding domain-containing protein</fullName>
    </recommendedName>
</protein>
<dbReference type="AlphaFoldDB" id="A0A6C2URB1"/>
<dbReference type="Proteomes" id="UP000346198">
    <property type="component" value="Unassembled WGS sequence"/>
</dbReference>
<dbReference type="RefSeq" id="WP_136063259.1">
    <property type="nucleotide sequence ID" value="NZ_CAAHFH010000002.1"/>
</dbReference>
<proteinExistence type="predicted"/>
<dbReference type="InterPro" id="IPR012347">
    <property type="entry name" value="Ferritin-like"/>
</dbReference>
<organism evidence="1 2">
    <name type="scientific">Pontiella sulfatireligans</name>
    <dbReference type="NCBI Taxonomy" id="2750658"/>
    <lineage>
        <taxon>Bacteria</taxon>
        <taxon>Pseudomonadati</taxon>
        <taxon>Kiritimatiellota</taxon>
        <taxon>Kiritimatiellia</taxon>
        <taxon>Kiritimatiellales</taxon>
        <taxon>Pontiellaceae</taxon>
        <taxon>Pontiella</taxon>
    </lineage>
</organism>
<evidence type="ECO:0008006" key="3">
    <source>
        <dbReference type="Google" id="ProtNLM"/>
    </source>
</evidence>
<reference evidence="1 2" key="1">
    <citation type="submission" date="2019-04" db="EMBL/GenBank/DDBJ databases">
        <authorList>
            <person name="Van Vliet M D."/>
        </authorList>
    </citation>
    <scope>NUCLEOTIDE SEQUENCE [LARGE SCALE GENOMIC DNA]</scope>
    <source>
        <strain evidence="1 2">F21</strain>
    </source>
</reference>
<name>A0A6C2URB1_9BACT</name>
<gene>
    <name evidence="1" type="ORF">SCARR_03901</name>
</gene>
<accession>A0A6C2URB1</accession>
<dbReference type="EMBL" id="CAAHFH010000002">
    <property type="protein sequence ID" value="VGO21824.1"/>
    <property type="molecule type" value="Genomic_DNA"/>
</dbReference>
<dbReference type="SUPFAM" id="SSF47240">
    <property type="entry name" value="Ferritin-like"/>
    <property type="match status" value="1"/>
</dbReference>